<dbReference type="Gene3D" id="1.20.1440.60">
    <property type="entry name" value="23S rRNA-intervening sequence"/>
    <property type="match status" value="1"/>
</dbReference>
<dbReference type="InterPro" id="IPR036583">
    <property type="entry name" value="23S_rRNA_IVS_sf"/>
</dbReference>
<evidence type="ECO:0000313" key="1">
    <source>
        <dbReference type="EMBL" id="MCA9385025.1"/>
    </source>
</evidence>
<comment type="caution">
    <text evidence="1">The sequence shown here is derived from an EMBL/GenBank/DDBJ whole genome shotgun (WGS) entry which is preliminary data.</text>
</comment>
<organism evidence="1 2">
    <name type="scientific">Candidatus Dojkabacteria bacterium</name>
    <dbReference type="NCBI Taxonomy" id="2099670"/>
    <lineage>
        <taxon>Bacteria</taxon>
        <taxon>Candidatus Dojkabacteria</taxon>
    </lineage>
</organism>
<accession>A0A955L6U0</accession>
<dbReference type="Pfam" id="PF05635">
    <property type="entry name" value="23S_rRNA_IVP"/>
    <property type="match status" value="1"/>
</dbReference>
<dbReference type="AlphaFoldDB" id="A0A955L6U0"/>
<dbReference type="Proteomes" id="UP000754563">
    <property type="component" value="Unassembled WGS sequence"/>
</dbReference>
<dbReference type="InterPro" id="IPR012657">
    <property type="entry name" value="23S_rRNA-intervening_sequence"/>
</dbReference>
<dbReference type="EMBL" id="JAGQLH010000001">
    <property type="protein sequence ID" value="MCA9385025.1"/>
    <property type="molecule type" value="Genomic_DNA"/>
</dbReference>
<reference evidence="1" key="2">
    <citation type="journal article" date="2021" name="Microbiome">
        <title>Successional dynamics and alternative stable states in a saline activated sludge microbial community over 9 years.</title>
        <authorList>
            <person name="Wang Y."/>
            <person name="Ye J."/>
            <person name="Ju F."/>
            <person name="Liu L."/>
            <person name="Boyd J.A."/>
            <person name="Deng Y."/>
            <person name="Parks D.H."/>
            <person name="Jiang X."/>
            <person name="Yin X."/>
            <person name="Woodcroft B.J."/>
            <person name="Tyson G.W."/>
            <person name="Hugenholtz P."/>
            <person name="Polz M.F."/>
            <person name="Zhang T."/>
        </authorList>
    </citation>
    <scope>NUCLEOTIDE SEQUENCE</scope>
    <source>
        <strain evidence="1">HKST-UBA11</strain>
    </source>
</reference>
<proteinExistence type="predicted"/>
<dbReference type="SUPFAM" id="SSF158446">
    <property type="entry name" value="IVS-encoded protein-like"/>
    <property type="match status" value="1"/>
</dbReference>
<dbReference type="NCBIfam" id="TIGR02436">
    <property type="entry name" value="four helix bundle protein"/>
    <property type="match status" value="1"/>
</dbReference>
<sequence>MANKSKSTKITYDTFQDMKTWQEAQKLAVSVYSNLQLDNKNDDLISALRRTVLLVTTNTARGFHKRSFEQKITYYYSVQDSLTAFDNALLLARDLTCVTKKTFGELTEQANTVRKMTFGVIKKLKEVVAESDDGE</sequence>
<protein>
    <submittedName>
        <fullName evidence="1">Four helix bundle protein</fullName>
    </submittedName>
</protein>
<name>A0A955L6U0_9BACT</name>
<gene>
    <name evidence="1" type="ORF">KC717_00090</name>
</gene>
<evidence type="ECO:0000313" key="2">
    <source>
        <dbReference type="Proteomes" id="UP000754563"/>
    </source>
</evidence>
<reference evidence="1" key="1">
    <citation type="submission" date="2020-04" db="EMBL/GenBank/DDBJ databases">
        <authorList>
            <person name="Zhang T."/>
        </authorList>
    </citation>
    <scope>NUCLEOTIDE SEQUENCE</scope>
    <source>
        <strain evidence="1">HKST-UBA11</strain>
    </source>
</reference>